<comment type="similarity">
    <text evidence="2">Belongs to the LETM1 family.</text>
</comment>
<evidence type="ECO:0000256" key="15">
    <source>
        <dbReference type="SAM" id="Phobius"/>
    </source>
</evidence>
<dbReference type="GO" id="GO:0030003">
    <property type="term" value="P:intracellular monoatomic cation homeostasis"/>
    <property type="evidence" value="ECO:0007669"/>
    <property type="project" value="TreeGrafter"/>
</dbReference>
<evidence type="ECO:0000256" key="1">
    <source>
        <dbReference type="ARBA" id="ARBA00004434"/>
    </source>
</evidence>
<dbReference type="PANTHER" id="PTHR14009:SF1">
    <property type="entry name" value="MITOCHONDRIAL PROTON_CALCIUM EXCHANGER PROTEIN"/>
    <property type="match status" value="1"/>
</dbReference>
<keyword evidence="7" id="KW-0106">Calcium</keyword>
<feature type="coiled-coil region" evidence="13">
    <location>
        <begin position="594"/>
        <end position="644"/>
    </location>
</feature>
<dbReference type="GO" id="GO:0005509">
    <property type="term" value="F:calcium ion binding"/>
    <property type="evidence" value="ECO:0007669"/>
    <property type="project" value="InterPro"/>
</dbReference>
<evidence type="ECO:0000256" key="6">
    <source>
        <dbReference type="ARBA" id="ARBA00022792"/>
    </source>
</evidence>
<dbReference type="InterPro" id="IPR033122">
    <property type="entry name" value="LETM1-like_RBD"/>
</dbReference>
<evidence type="ECO:0000259" key="17">
    <source>
        <dbReference type="PROSITE" id="PS51758"/>
    </source>
</evidence>
<evidence type="ECO:0000256" key="4">
    <source>
        <dbReference type="ARBA" id="ARBA00022449"/>
    </source>
</evidence>
<evidence type="ECO:0000256" key="11">
    <source>
        <dbReference type="ARBA" id="ARBA00031360"/>
    </source>
</evidence>
<sequence length="886" mass="99160">MRNKENFSSLLRRIDSPQTWLWPPWSHLEARSWSWVRPGVPALTDCYAGSKLDRESFLGACERFSTEEIQGAWLHTYSTERPSLQLFPFAAGPAKYRAFTSASCAVKSAAPLGALIAARYSSSCSLNSNLLFHHGLNCIACPAGSQTGESKLQNHNPWANVHGKKLSSSSNGDHNREGHHQPANQEVKQDKDTQDKAVQAAVAAQREQDLEDMLFAELDRKRARNENVWHPPPGAAPTLRHRVIELSRGAASTLRWLVSALLYAPAAIVRFVAKGPSYWSSTLVSGWTHAKEELHHYWVGTKLLYVEVGVASELVWKLLQGKELSRREKAQLTRTTADIFRLVPMLVFVVVPFMEFLLPVALKLFPNMLPSTFEDKLKKEEQLRKRLALKLEVARFLQDTVAAMAKEIKQKNSGSNATTAAELYEFMGKVRAGEPVTNTEIARFAPLFNDELTLDNLERVQLQSMLTFVGLQPYGTDGFLKSRLRHHLAAIKEDDKAIRAEGVDSLTDTELREACRVRGMRSHFGEHARPLMKRNLEEWLELSMRRNMPTSLLLLSRAFVVTARTSKLMEEQLRDTLGSLPEDVVTDVGIQACASGETSKAAELEKKLALVQREKERIEEERLEAQLEEEAREAAEALVASEGKNAVREMSPEQQREIAVAAARAVVKEVTAGLNRQSPAEKEAWLAEKREKRMQEIISALAVLASTSGVSDERQDFMRIVRGQIKAIDEQIRERGGTSLLFTRGQIQASMPLPEDELITDVSDKVTSILKRMEKELDAADQQIKNKMKVLDEDGDGMITPLELSRALGFLHRQMGEDDLRALLEQLHCTKDGSIQVDELLRLAKHDVIEHERVKYNVNKALEDAKAAGELGQDPVDSGRGVNAST</sequence>
<dbReference type="InterPro" id="IPR002048">
    <property type="entry name" value="EF_hand_dom"/>
</dbReference>
<dbReference type="CDD" id="cd00051">
    <property type="entry name" value="EFh"/>
    <property type="match status" value="1"/>
</dbReference>
<dbReference type="Gene3D" id="1.10.238.10">
    <property type="entry name" value="EF-hand"/>
    <property type="match status" value="1"/>
</dbReference>
<dbReference type="InterPro" id="IPR044202">
    <property type="entry name" value="LETM1/MDM38-like"/>
</dbReference>
<keyword evidence="4" id="KW-0050">Antiport</keyword>
<keyword evidence="8 15" id="KW-1133">Transmembrane helix</keyword>
<feature type="domain" description="EF-hand" evidence="16">
    <location>
        <begin position="779"/>
        <end position="814"/>
    </location>
</feature>
<evidence type="ECO:0000256" key="10">
    <source>
        <dbReference type="ARBA" id="ARBA00023136"/>
    </source>
</evidence>
<feature type="domain" description="Letm1 RBD" evidence="17">
    <location>
        <begin position="385"/>
        <end position="582"/>
    </location>
</feature>
<dbReference type="PANTHER" id="PTHR14009">
    <property type="entry name" value="LEUCINE ZIPPER-EF-HAND CONTAINING TRANSMEMBRANE PROTEIN"/>
    <property type="match status" value="1"/>
</dbReference>
<accession>A0A061S6J5</accession>
<feature type="transmembrane region" description="Helical" evidence="15">
    <location>
        <begin position="339"/>
        <end position="362"/>
    </location>
</feature>
<dbReference type="Pfam" id="PF13499">
    <property type="entry name" value="EF-hand_7"/>
    <property type="match status" value="1"/>
</dbReference>
<gene>
    <name evidence="18" type="primary">LETM1</name>
    <name evidence="18" type="ORF">TSPGSL018_15187</name>
</gene>
<evidence type="ECO:0000313" key="18">
    <source>
        <dbReference type="EMBL" id="JAC78411.1"/>
    </source>
</evidence>
<dbReference type="GO" id="GO:0005743">
    <property type="term" value="C:mitochondrial inner membrane"/>
    <property type="evidence" value="ECO:0007669"/>
    <property type="project" value="UniProtKB-SubCell"/>
</dbReference>
<evidence type="ECO:0000256" key="5">
    <source>
        <dbReference type="ARBA" id="ARBA00022692"/>
    </source>
</evidence>
<evidence type="ECO:0000256" key="7">
    <source>
        <dbReference type="ARBA" id="ARBA00022837"/>
    </source>
</evidence>
<proteinExistence type="inferred from homology"/>
<protein>
    <recommendedName>
        <fullName evidence="3">Mitochondrial proton/calcium exchanger protein</fullName>
    </recommendedName>
    <alternativeName>
        <fullName evidence="11">Leucine zipper-EF-hand-containing transmembrane protein 1</fullName>
    </alternativeName>
</protein>
<keyword evidence="4" id="KW-0813">Transport</keyword>
<feature type="region of interest" description="Disordered" evidence="14">
    <location>
        <begin position="149"/>
        <end position="198"/>
    </location>
</feature>
<dbReference type="AlphaFoldDB" id="A0A061S6J5"/>
<dbReference type="InterPro" id="IPR011992">
    <property type="entry name" value="EF-hand-dom_pair"/>
</dbReference>
<keyword evidence="9 12" id="KW-0496">Mitochondrion</keyword>
<keyword evidence="10 15" id="KW-0472">Membrane</keyword>
<evidence type="ECO:0000259" key="16">
    <source>
        <dbReference type="PROSITE" id="PS50222"/>
    </source>
</evidence>
<organism evidence="18">
    <name type="scientific">Tetraselmis sp. GSL018</name>
    <dbReference type="NCBI Taxonomy" id="582737"/>
    <lineage>
        <taxon>Eukaryota</taxon>
        <taxon>Viridiplantae</taxon>
        <taxon>Chlorophyta</taxon>
        <taxon>core chlorophytes</taxon>
        <taxon>Chlorodendrophyceae</taxon>
        <taxon>Chlorodendrales</taxon>
        <taxon>Chlorodendraceae</taxon>
        <taxon>Tetraselmis</taxon>
    </lineage>
</organism>
<evidence type="ECO:0000256" key="3">
    <source>
        <dbReference type="ARBA" id="ARBA00020557"/>
    </source>
</evidence>
<dbReference type="PROSITE" id="PS50222">
    <property type="entry name" value="EF_HAND_2"/>
    <property type="match status" value="1"/>
</dbReference>
<evidence type="ECO:0000256" key="12">
    <source>
        <dbReference type="PROSITE-ProRule" id="PRU01094"/>
    </source>
</evidence>
<dbReference type="PROSITE" id="PS51758">
    <property type="entry name" value="LETM1_RBD"/>
    <property type="match status" value="1"/>
</dbReference>
<dbReference type="EMBL" id="GBEZ01007020">
    <property type="protein sequence ID" value="JAC78411.1"/>
    <property type="molecule type" value="Transcribed_RNA"/>
</dbReference>
<reference evidence="18" key="1">
    <citation type="submission" date="2014-05" db="EMBL/GenBank/DDBJ databases">
        <title>The transcriptome of the halophilic microalga Tetraselmis sp. GSL018 isolated from the Great Salt Lake, Utah.</title>
        <authorList>
            <person name="Jinkerson R.E."/>
            <person name="D'Adamo S."/>
            <person name="Posewitz M.C."/>
        </authorList>
    </citation>
    <scope>NUCLEOTIDE SEQUENCE</scope>
    <source>
        <strain evidence="18">GSL018</strain>
    </source>
</reference>
<evidence type="ECO:0000256" key="13">
    <source>
        <dbReference type="SAM" id="Coils"/>
    </source>
</evidence>
<name>A0A061S6J5_9CHLO</name>
<comment type="subcellular location">
    <subcellularLocation>
        <location evidence="1">Mitochondrion inner membrane</location>
        <topology evidence="1">Single-pass membrane protein</topology>
    </subcellularLocation>
</comment>
<dbReference type="GO" id="GO:0015297">
    <property type="term" value="F:antiporter activity"/>
    <property type="evidence" value="ECO:0007669"/>
    <property type="project" value="UniProtKB-KW"/>
</dbReference>
<dbReference type="PROSITE" id="PS00018">
    <property type="entry name" value="EF_HAND_1"/>
    <property type="match status" value="1"/>
</dbReference>
<dbReference type="SUPFAM" id="SSF47473">
    <property type="entry name" value="EF-hand"/>
    <property type="match status" value="1"/>
</dbReference>
<dbReference type="GO" id="GO:0043022">
    <property type="term" value="F:ribosome binding"/>
    <property type="evidence" value="ECO:0007669"/>
    <property type="project" value="InterPro"/>
</dbReference>
<feature type="coiled-coil region" evidence="13">
    <location>
        <begin position="763"/>
        <end position="790"/>
    </location>
</feature>
<keyword evidence="6" id="KW-0999">Mitochondrion inner membrane</keyword>
<keyword evidence="13" id="KW-0175">Coiled coil</keyword>
<evidence type="ECO:0000256" key="8">
    <source>
        <dbReference type="ARBA" id="ARBA00022989"/>
    </source>
</evidence>
<evidence type="ECO:0000256" key="14">
    <source>
        <dbReference type="SAM" id="MobiDB-lite"/>
    </source>
</evidence>
<dbReference type="InterPro" id="IPR018247">
    <property type="entry name" value="EF_Hand_1_Ca_BS"/>
</dbReference>
<keyword evidence="5 15" id="KW-0812">Transmembrane</keyword>
<dbReference type="Pfam" id="PF07766">
    <property type="entry name" value="LETM1_RBD"/>
    <property type="match status" value="1"/>
</dbReference>
<evidence type="ECO:0000256" key="2">
    <source>
        <dbReference type="ARBA" id="ARBA00009584"/>
    </source>
</evidence>
<evidence type="ECO:0000256" key="9">
    <source>
        <dbReference type="ARBA" id="ARBA00023128"/>
    </source>
</evidence>